<organism evidence="1 2">
    <name type="scientific">Bacteroides fragilis str. 3998T(B)3</name>
    <dbReference type="NCBI Taxonomy" id="1339316"/>
    <lineage>
        <taxon>Bacteria</taxon>
        <taxon>Pseudomonadati</taxon>
        <taxon>Bacteroidota</taxon>
        <taxon>Bacteroidia</taxon>
        <taxon>Bacteroidales</taxon>
        <taxon>Bacteroidaceae</taxon>
        <taxon>Bacteroides</taxon>
    </lineage>
</organism>
<sequence length="59" mass="7107">MPSIIKESSLTEIGKHIFVELLFKWFAYTDNESGKIDRKNNIKMLEKYYNQLLQKIDRK</sequence>
<accession>A0A015VYU9</accession>
<protein>
    <submittedName>
        <fullName evidence="1">Uncharacterized protein</fullName>
    </submittedName>
</protein>
<proteinExistence type="predicted"/>
<name>A0A015VYU9_BACFG</name>
<evidence type="ECO:0000313" key="2">
    <source>
        <dbReference type="Proteomes" id="UP000020773"/>
    </source>
</evidence>
<evidence type="ECO:0000313" key="1">
    <source>
        <dbReference type="EMBL" id="EXY91173.1"/>
    </source>
</evidence>
<gene>
    <name evidence="1" type="ORF">M125_2121</name>
</gene>
<dbReference type="AlphaFoldDB" id="A0A015VYU9"/>
<dbReference type="EMBL" id="JGDB01000078">
    <property type="protein sequence ID" value="EXY91173.1"/>
    <property type="molecule type" value="Genomic_DNA"/>
</dbReference>
<dbReference type="PATRIC" id="fig|1339316.3.peg.2040"/>
<dbReference type="Proteomes" id="UP000020773">
    <property type="component" value="Unassembled WGS sequence"/>
</dbReference>
<comment type="caution">
    <text evidence="1">The sequence shown here is derived from an EMBL/GenBank/DDBJ whole genome shotgun (WGS) entry which is preliminary data.</text>
</comment>
<reference evidence="1 2" key="1">
    <citation type="submission" date="2014-02" db="EMBL/GenBank/DDBJ databases">
        <authorList>
            <person name="Sears C."/>
            <person name="Carroll K."/>
            <person name="Sack B.R."/>
            <person name="Qadri F."/>
            <person name="Myers L.L."/>
            <person name="Chung G.-T."/>
            <person name="Escheverria P."/>
            <person name="Fraser C.M."/>
            <person name="Sadzewicz L."/>
            <person name="Shefchek K.A."/>
            <person name="Tallon L."/>
            <person name="Das S.P."/>
            <person name="Daugherty S."/>
            <person name="Mongodin E.F."/>
        </authorList>
    </citation>
    <scope>NUCLEOTIDE SEQUENCE [LARGE SCALE GENOMIC DNA]</scope>
    <source>
        <strain evidence="2">3998T(B)3</strain>
    </source>
</reference>